<organism evidence="8 9">
    <name type="scientific">Syncephalastrum racemosum</name>
    <name type="common">Filamentous fungus</name>
    <dbReference type="NCBI Taxonomy" id="13706"/>
    <lineage>
        <taxon>Eukaryota</taxon>
        <taxon>Fungi</taxon>
        <taxon>Fungi incertae sedis</taxon>
        <taxon>Mucoromycota</taxon>
        <taxon>Mucoromycotina</taxon>
        <taxon>Mucoromycetes</taxon>
        <taxon>Mucorales</taxon>
        <taxon>Syncephalastraceae</taxon>
        <taxon>Syncephalastrum</taxon>
    </lineage>
</organism>
<dbReference type="Pfam" id="PF00628">
    <property type="entry name" value="PHD"/>
    <property type="match status" value="1"/>
</dbReference>
<evidence type="ECO:0000313" key="9">
    <source>
        <dbReference type="Proteomes" id="UP000242180"/>
    </source>
</evidence>
<name>A0A1X2HRN3_SYNRA</name>
<keyword evidence="2" id="KW-0479">Metal-binding</keyword>
<dbReference type="InterPro" id="IPR001965">
    <property type="entry name" value="Znf_PHD"/>
</dbReference>
<dbReference type="EMBL" id="MCGN01000001">
    <property type="protein sequence ID" value="ORZ02236.1"/>
    <property type="molecule type" value="Genomic_DNA"/>
</dbReference>
<sequence length="296" mass="33480">MLPGSSTPEPGLTKKGKKRGRPPKSETGESAAKRRDTKNAAGAATATGAKKGIKRTKEEVRLYCTCKQPFVSPRYMLPCEGCQEWYHGECVGLDRTRGEWLDLYYCAKCTSAVMHTTCAKSQLNLQVDRDDQARLQAMRRERDAIRDRVAVVERRKAFLSVVMERLSDVDTKKECRFDSRLVCPSQTWRVVRSASLDESAEGGVRLDFSVDDKEAIPASLTKYTICPKLGKCLRHEGWQQLKALEIEQDRTMEIAALARLNRERQHIKARMRLRRQNASAKSQAFMENGTIVHNAS</sequence>
<dbReference type="InterPro" id="IPR019786">
    <property type="entry name" value="Zinc_finger_PHD-type_CS"/>
</dbReference>
<comment type="caution">
    <text evidence="8">The sequence shown here is derived from an EMBL/GenBank/DDBJ whole genome shotgun (WGS) entry which is preliminary data.</text>
</comment>
<protein>
    <recommendedName>
        <fullName evidence="7">Zinc finger PHD-type domain-containing protein</fullName>
    </recommendedName>
</protein>
<feature type="compositionally biased region" description="Low complexity" evidence="6">
    <location>
        <begin position="39"/>
        <end position="50"/>
    </location>
</feature>
<evidence type="ECO:0000256" key="1">
    <source>
        <dbReference type="ARBA" id="ARBA00004123"/>
    </source>
</evidence>
<dbReference type="InterPro" id="IPR037869">
    <property type="entry name" value="Spp1/CFP1"/>
</dbReference>
<dbReference type="OMA" id="GHESKYC"/>
<dbReference type="OrthoDB" id="436852at2759"/>
<keyword evidence="5" id="KW-0539">Nucleus</keyword>
<dbReference type="PANTHER" id="PTHR46174">
    <property type="entry name" value="CXXC-TYPE ZINC FINGER PROTEIN 1"/>
    <property type="match status" value="1"/>
</dbReference>
<evidence type="ECO:0000313" key="8">
    <source>
        <dbReference type="EMBL" id="ORZ02236.1"/>
    </source>
</evidence>
<reference evidence="8 9" key="1">
    <citation type="submission" date="2016-07" db="EMBL/GenBank/DDBJ databases">
        <title>Pervasive Adenine N6-methylation of Active Genes in Fungi.</title>
        <authorList>
            <consortium name="DOE Joint Genome Institute"/>
            <person name="Mondo S.J."/>
            <person name="Dannebaum R.O."/>
            <person name="Kuo R.C."/>
            <person name="Labutti K."/>
            <person name="Haridas S."/>
            <person name="Kuo A."/>
            <person name="Salamov A."/>
            <person name="Ahrendt S.R."/>
            <person name="Lipzen A."/>
            <person name="Sullivan W."/>
            <person name="Andreopoulos W.B."/>
            <person name="Clum A."/>
            <person name="Lindquist E."/>
            <person name="Daum C."/>
            <person name="Ramamoorthy G.K."/>
            <person name="Gryganskyi A."/>
            <person name="Culley D."/>
            <person name="Magnuson J.K."/>
            <person name="James T.Y."/>
            <person name="O'Malley M.A."/>
            <person name="Stajich J.E."/>
            <person name="Spatafora J.W."/>
            <person name="Visel A."/>
            <person name="Grigoriev I.V."/>
        </authorList>
    </citation>
    <scope>NUCLEOTIDE SEQUENCE [LARGE SCALE GENOMIC DNA]</scope>
    <source>
        <strain evidence="8 9">NRRL 2496</strain>
    </source>
</reference>
<dbReference type="InterPro" id="IPR011011">
    <property type="entry name" value="Znf_FYVE_PHD"/>
</dbReference>
<dbReference type="PANTHER" id="PTHR46174:SF1">
    <property type="entry name" value="CXXC-TYPE ZINC FINGER PROTEIN 1"/>
    <property type="match status" value="1"/>
</dbReference>
<keyword evidence="3" id="KW-0863">Zinc-finger</keyword>
<accession>A0A1X2HRN3</accession>
<dbReference type="AlphaFoldDB" id="A0A1X2HRN3"/>
<dbReference type="GO" id="GO:0045893">
    <property type="term" value="P:positive regulation of DNA-templated transcription"/>
    <property type="evidence" value="ECO:0007669"/>
    <property type="project" value="TreeGrafter"/>
</dbReference>
<feature type="compositionally biased region" description="Basic and acidic residues" evidence="6">
    <location>
        <begin position="23"/>
        <end position="38"/>
    </location>
</feature>
<keyword evidence="9" id="KW-1185">Reference proteome</keyword>
<keyword evidence="4" id="KW-0862">Zinc</keyword>
<dbReference type="GO" id="GO:0048188">
    <property type="term" value="C:Set1C/COMPASS complex"/>
    <property type="evidence" value="ECO:0007669"/>
    <property type="project" value="InterPro"/>
</dbReference>
<gene>
    <name evidence="8" type="ORF">BCR43DRAFT_430847</name>
</gene>
<evidence type="ECO:0000256" key="3">
    <source>
        <dbReference type="ARBA" id="ARBA00022771"/>
    </source>
</evidence>
<dbReference type="InParanoid" id="A0A1X2HRN3"/>
<evidence type="ECO:0000256" key="4">
    <source>
        <dbReference type="ARBA" id="ARBA00022833"/>
    </source>
</evidence>
<dbReference type="STRING" id="13706.A0A1X2HRN3"/>
<dbReference type="InterPro" id="IPR013083">
    <property type="entry name" value="Znf_RING/FYVE/PHD"/>
</dbReference>
<dbReference type="Proteomes" id="UP000242180">
    <property type="component" value="Unassembled WGS sequence"/>
</dbReference>
<evidence type="ECO:0000256" key="2">
    <source>
        <dbReference type="ARBA" id="ARBA00022723"/>
    </source>
</evidence>
<evidence type="ECO:0000256" key="6">
    <source>
        <dbReference type="SAM" id="MobiDB-lite"/>
    </source>
</evidence>
<evidence type="ECO:0000256" key="5">
    <source>
        <dbReference type="ARBA" id="ARBA00023242"/>
    </source>
</evidence>
<dbReference type="SUPFAM" id="SSF57903">
    <property type="entry name" value="FYVE/PHD zinc finger"/>
    <property type="match status" value="1"/>
</dbReference>
<dbReference type="SMART" id="SM00249">
    <property type="entry name" value="PHD"/>
    <property type="match status" value="1"/>
</dbReference>
<proteinExistence type="predicted"/>
<dbReference type="InterPro" id="IPR019787">
    <property type="entry name" value="Znf_PHD-finger"/>
</dbReference>
<dbReference type="PROSITE" id="PS01359">
    <property type="entry name" value="ZF_PHD_1"/>
    <property type="match status" value="1"/>
</dbReference>
<dbReference type="Gene3D" id="3.30.40.10">
    <property type="entry name" value="Zinc/RING finger domain, C3HC4 (zinc finger)"/>
    <property type="match status" value="1"/>
</dbReference>
<feature type="region of interest" description="Disordered" evidence="6">
    <location>
        <begin position="1"/>
        <end position="51"/>
    </location>
</feature>
<dbReference type="GO" id="GO:0008270">
    <property type="term" value="F:zinc ion binding"/>
    <property type="evidence" value="ECO:0007669"/>
    <property type="project" value="UniProtKB-KW"/>
</dbReference>
<comment type="subcellular location">
    <subcellularLocation>
        <location evidence="1">Nucleus</location>
    </subcellularLocation>
</comment>
<feature type="domain" description="Zinc finger PHD-type" evidence="7">
    <location>
        <begin position="63"/>
        <end position="110"/>
    </location>
</feature>
<evidence type="ECO:0000259" key="7">
    <source>
        <dbReference type="SMART" id="SM00249"/>
    </source>
</evidence>